<sequence length="200" mass="22920">MRPRECAEHKFTISQHALAAMVVYEETKSVLLPCQYSGFIPGKNPTVMWTRNDLDPTTVHVRREEEDDLKGQNWHYSGRTSMRPDALDTGDFSLTLRTPELTDSGKYTCTISDARKKLKLADIQLNVKGQQQTSTPSIRPKVNSTQRPYCYLNITSKHQTLSRHNRRNKQRHDKDQGKTQTTNTQGDNQENGNTWGKQVT</sequence>
<name>A0A3Q0RQS6_AMPCI</name>
<dbReference type="PANTHER" id="PTHR24100:SF151">
    <property type="entry name" value="ICOS LIGAND"/>
    <property type="match status" value="1"/>
</dbReference>
<dbReference type="AlphaFoldDB" id="A0A3Q0RQS6"/>
<dbReference type="InterPro" id="IPR013783">
    <property type="entry name" value="Ig-like_fold"/>
</dbReference>
<dbReference type="SMART" id="SM00406">
    <property type="entry name" value="IGv"/>
    <property type="match status" value="1"/>
</dbReference>
<comment type="subcellular location">
    <subcellularLocation>
        <location evidence="1">Membrane</location>
    </subcellularLocation>
</comment>
<evidence type="ECO:0000256" key="3">
    <source>
        <dbReference type="ARBA" id="ARBA00023319"/>
    </source>
</evidence>
<dbReference type="InterPro" id="IPR007110">
    <property type="entry name" value="Ig-like_dom"/>
</dbReference>
<keyword evidence="7" id="KW-1185">Reference proteome</keyword>
<dbReference type="GO" id="GO:0009897">
    <property type="term" value="C:external side of plasma membrane"/>
    <property type="evidence" value="ECO:0007669"/>
    <property type="project" value="TreeGrafter"/>
</dbReference>
<accession>A0A3Q0RQS6</accession>
<dbReference type="InterPro" id="IPR050504">
    <property type="entry name" value="IgSF_BTN/MOG"/>
</dbReference>
<feature type="compositionally biased region" description="Basic residues" evidence="4">
    <location>
        <begin position="160"/>
        <end position="171"/>
    </location>
</feature>
<keyword evidence="3" id="KW-0393">Immunoglobulin domain</keyword>
<reference evidence="6" key="2">
    <citation type="submission" date="2025-09" db="UniProtKB">
        <authorList>
            <consortium name="Ensembl"/>
        </authorList>
    </citation>
    <scope>IDENTIFICATION</scope>
</reference>
<dbReference type="Gene3D" id="2.60.40.10">
    <property type="entry name" value="Immunoglobulins"/>
    <property type="match status" value="1"/>
</dbReference>
<organism evidence="6 7">
    <name type="scientific">Amphilophus citrinellus</name>
    <name type="common">Midas cichlid</name>
    <name type="synonym">Cichlasoma citrinellum</name>
    <dbReference type="NCBI Taxonomy" id="61819"/>
    <lineage>
        <taxon>Eukaryota</taxon>
        <taxon>Metazoa</taxon>
        <taxon>Chordata</taxon>
        <taxon>Craniata</taxon>
        <taxon>Vertebrata</taxon>
        <taxon>Euteleostomi</taxon>
        <taxon>Actinopterygii</taxon>
        <taxon>Neopterygii</taxon>
        <taxon>Teleostei</taxon>
        <taxon>Neoteleostei</taxon>
        <taxon>Acanthomorphata</taxon>
        <taxon>Ovalentaria</taxon>
        <taxon>Cichlomorphae</taxon>
        <taxon>Cichliformes</taxon>
        <taxon>Cichlidae</taxon>
        <taxon>New World cichlids</taxon>
        <taxon>Cichlasomatinae</taxon>
        <taxon>Heroini</taxon>
        <taxon>Amphilophus</taxon>
    </lineage>
</organism>
<evidence type="ECO:0000256" key="4">
    <source>
        <dbReference type="SAM" id="MobiDB-lite"/>
    </source>
</evidence>
<protein>
    <recommendedName>
        <fullName evidence="5">Ig-like domain-containing protein</fullName>
    </recommendedName>
</protein>
<dbReference type="InterPro" id="IPR036179">
    <property type="entry name" value="Ig-like_dom_sf"/>
</dbReference>
<proteinExistence type="predicted"/>
<evidence type="ECO:0000313" key="7">
    <source>
        <dbReference type="Proteomes" id="UP000261340"/>
    </source>
</evidence>
<dbReference type="Pfam" id="PF07686">
    <property type="entry name" value="V-set"/>
    <property type="match status" value="1"/>
</dbReference>
<dbReference type="InterPro" id="IPR013106">
    <property type="entry name" value="Ig_V-set"/>
</dbReference>
<dbReference type="PROSITE" id="PS50835">
    <property type="entry name" value="IG_LIKE"/>
    <property type="match status" value="1"/>
</dbReference>
<dbReference type="GO" id="GO:0050852">
    <property type="term" value="P:T cell receptor signaling pathway"/>
    <property type="evidence" value="ECO:0007669"/>
    <property type="project" value="TreeGrafter"/>
</dbReference>
<dbReference type="InterPro" id="IPR003599">
    <property type="entry name" value="Ig_sub"/>
</dbReference>
<feature type="compositionally biased region" description="Polar residues" evidence="4">
    <location>
        <begin position="178"/>
        <end position="200"/>
    </location>
</feature>
<reference evidence="6" key="1">
    <citation type="submission" date="2025-08" db="UniProtKB">
        <authorList>
            <consortium name="Ensembl"/>
        </authorList>
    </citation>
    <scope>IDENTIFICATION</scope>
</reference>
<evidence type="ECO:0000256" key="2">
    <source>
        <dbReference type="ARBA" id="ARBA00023136"/>
    </source>
</evidence>
<evidence type="ECO:0000313" key="6">
    <source>
        <dbReference type="Ensembl" id="ENSACIP00000010940.1"/>
    </source>
</evidence>
<feature type="region of interest" description="Disordered" evidence="4">
    <location>
        <begin position="154"/>
        <end position="200"/>
    </location>
</feature>
<evidence type="ECO:0000259" key="5">
    <source>
        <dbReference type="PROSITE" id="PS50835"/>
    </source>
</evidence>
<dbReference type="SUPFAM" id="SSF48726">
    <property type="entry name" value="Immunoglobulin"/>
    <property type="match status" value="1"/>
</dbReference>
<feature type="domain" description="Ig-like" evidence="5">
    <location>
        <begin position="3"/>
        <end position="121"/>
    </location>
</feature>
<dbReference type="GO" id="GO:0001817">
    <property type="term" value="P:regulation of cytokine production"/>
    <property type="evidence" value="ECO:0007669"/>
    <property type="project" value="TreeGrafter"/>
</dbReference>
<dbReference type="GeneTree" id="ENSGT01030000234764"/>
<evidence type="ECO:0000256" key="1">
    <source>
        <dbReference type="ARBA" id="ARBA00004370"/>
    </source>
</evidence>
<dbReference type="PANTHER" id="PTHR24100">
    <property type="entry name" value="BUTYROPHILIN"/>
    <property type="match status" value="1"/>
</dbReference>
<dbReference type="GO" id="GO:0005102">
    <property type="term" value="F:signaling receptor binding"/>
    <property type="evidence" value="ECO:0007669"/>
    <property type="project" value="TreeGrafter"/>
</dbReference>
<keyword evidence="2" id="KW-0472">Membrane</keyword>
<dbReference type="Ensembl" id="ENSACIT00000011257.1">
    <property type="protein sequence ID" value="ENSACIP00000010940.1"/>
    <property type="gene ID" value="ENSACIG00000008566.1"/>
</dbReference>
<dbReference type="SMART" id="SM00409">
    <property type="entry name" value="IG"/>
    <property type="match status" value="1"/>
</dbReference>
<dbReference type="Proteomes" id="UP000261340">
    <property type="component" value="Unplaced"/>
</dbReference>